<evidence type="ECO:0000256" key="1">
    <source>
        <dbReference type="SAM" id="MobiDB-lite"/>
    </source>
</evidence>
<organism evidence="2 3">
    <name type="scientific">Cotesia glomerata</name>
    <name type="common">Lepidopteran parasitic wasp</name>
    <name type="synonym">Apanteles glomeratus</name>
    <dbReference type="NCBI Taxonomy" id="32391"/>
    <lineage>
        <taxon>Eukaryota</taxon>
        <taxon>Metazoa</taxon>
        <taxon>Ecdysozoa</taxon>
        <taxon>Arthropoda</taxon>
        <taxon>Hexapoda</taxon>
        <taxon>Insecta</taxon>
        <taxon>Pterygota</taxon>
        <taxon>Neoptera</taxon>
        <taxon>Endopterygota</taxon>
        <taxon>Hymenoptera</taxon>
        <taxon>Apocrita</taxon>
        <taxon>Ichneumonoidea</taxon>
        <taxon>Braconidae</taxon>
        <taxon>Microgastrinae</taxon>
        <taxon>Cotesia</taxon>
    </lineage>
</organism>
<dbReference type="EMBL" id="JAHXZJ010003207">
    <property type="protein sequence ID" value="KAH0533470.1"/>
    <property type="molecule type" value="Genomic_DNA"/>
</dbReference>
<feature type="non-terminal residue" evidence="2">
    <location>
        <position position="107"/>
    </location>
</feature>
<gene>
    <name evidence="2" type="ORF">KQX54_000489</name>
</gene>
<comment type="caution">
    <text evidence="2">The sequence shown here is derived from an EMBL/GenBank/DDBJ whole genome shotgun (WGS) entry which is preliminary data.</text>
</comment>
<feature type="region of interest" description="Disordered" evidence="1">
    <location>
        <begin position="59"/>
        <end position="107"/>
    </location>
</feature>
<dbReference type="Proteomes" id="UP000826195">
    <property type="component" value="Unassembled WGS sequence"/>
</dbReference>
<evidence type="ECO:0000313" key="3">
    <source>
        <dbReference type="Proteomes" id="UP000826195"/>
    </source>
</evidence>
<reference evidence="2 3" key="1">
    <citation type="journal article" date="2021" name="J. Hered.">
        <title>A chromosome-level genome assembly of the parasitoid wasp, Cotesia glomerata (Hymenoptera: Braconidae).</title>
        <authorList>
            <person name="Pinto B.J."/>
            <person name="Weis J.J."/>
            <person name="Gamble T."/>
            <person name="Ode P.J."/>
            <person name="Paul R."/>
            <person name="Zaspel J.M."/>
        </authorList>
    </citation>
    <scope>NUCLEOTIDE SEQUENCE [LARGE SCALE GENOMIC DNA]</scope>
    <source>
        <strain evidence="2">CgM1</strain>
    </source>
</reference>
<feature type="compositionally biased region" description="Low complexity" evidence="1">
    <location>
        <begin position="69"/>
        <end position="92"/>
    </location>
</feature>
<proteinExistence type="predicted"/>
<name>A0AAV7HSJ9_COTGL</name>
<evidence type="ECO:0000313" key="2">
    <source>
        <dbReference type="EMBL" id="KAH0533470.1"/>
    </source>
</evidence>
<sequence length="107" mass="12379">MAEMRIIEDYSVWFALINESGEQELNEVLYLYVQTSEVQFLSKQQWESIDDEVEIIEDFNESDSTDNETPSLLKLSTSGLSSRSSSSVRLTPSPHPTESWHHHRQCK</sequence>
<keyword evidence="3" id="KW-1185">Reference proteome</keyword>
<dbReference type="AlphaFoldDB" id="A0AAV7HSJ9"/>
<accession>A0AAV7HSJ9</accession>
<protein>
    <submittedName>
        <fullName evidence="2">Uncharacterized protein</fullName>
    </submittedName>
</protein>